<evidence type="ECO:0000256" key="1">
    <source>
        <dbReference type="SAM" id="Phobius"/>
    </source>
</evidence>
<evidence type="ECO:0000313" key="4">
    <source>
        <dbReference type="Proteomes" id="UP000176614"/>
    </source>
</evidence>
<keyword evidence="1" id="KW-1133">Transmembrane helix</keyword>
<evidence type="ECO:0008006" key="5">
    <source>
        <dbReference type="Google" id="ProtNLM"/>
    </source>
</evidence>
<feature type="transmembrane region" description="Helical" evidence="1">
    <location>
        <begin position="198"/>
        <end position="220"/>
    </location>
</feature>
<reference evidence="3 4" key="1">
    <citation type="journal article" date="2016" name="Nat. Commun.">
        <title>Thousands of microbial genomes shed light on interconnected biogeochemical processes in an aquifer system.</title>
        <authorList>
            <person name="Anantharaman K."/>
            <person name="Brown C.T."/>
            <person name="Hug L.A."/>
            <person name="Sharon I."/>
            <person name="Castelle C.J."/>
            <person name="Probst A.J."/>
            <person name="Thomas B.C."/>
            <person name="Singh A."/>
            <person name="Wilkins M.J."/>
            <person name="Karaoz U."/>
            <person name="Brodie E.L."/>
            <person name="Williams K.H."/>
            <person name="Hubbard S.S."/>
            <person name="Banfield J.F."/>
        </authorList>
    </citation>
    <scope>NUCLEOTIDE SEQUENCE [LARGE SCALE GENOMIC DNA]</scope>
</reference>
<feature type="transmembrane region" description="Helical" evidence="1">
    <location>
        <begin position="365"/>
        <end position="383"/>
    </location>
</feature>
<proteinExistence type="predicted"/>
<name>A0A1F4W2T2_UNCKA</name>
<accession>A0A1F4W2T2</accession>
<evidence type="ECO:0000256" key="2">
    <source>
        <dbReference type="SAM" id="SignalP"/>
    </source>
</evidence>
<feature type="signal peptide" evidence="2">
    <location>
        <begin position="1"/>
        <end position="19"/>
    </location>
</feature>
<organism evidence="3 4">
    <name type="scientific">candidate division WWE3 bacterium RIFOXYA2_FULL_46_9</name>
    <dbReference type="NCBI Taxonomy" id="1802636"/>
    <lineage>
        <taxon>Bacteria</taxon>
        <taxon>Katanobacteria</taxon>
    </lineage>
</organism>
<dbReference type="AlphaFoldDB" id="A0A1F4W2T2"/>
<comment type="caution">
    <text evidence="3">The sequence shown here is derived from an EMBL/GenBank/DDBJ whole genome shotgun (WGS) entry which is preliminary data.</text>
</comment>
<evidence type="ECO:0000313" key="3">
    <source>
        <dbReference type="EMBL" id="OGC63722.1"/>
    </source>
</evidence>
<dbReference type="InterPro" id="IPR036249">
    <property type="entry name" value="Thioredoxin-like_sf"/>
</dbReference>
<sequence>MRKLFFLFLLALLLMPLISAEKPVNVYFFKSNGCPHCAKEKSFLDNLKADPSFSNIVVNEYEVGSNLKNAQLFSKVGKLLNANVAGVPFTVIGSTQIVGYSNDSSTGELIKSAIKRVQNGDERDILAEFISGNSVSSTTPVSIPEKLTFLGKSLNIKSLSLPGLTMVLALLDGFNPCAMWVLFFLISMILGLESRKKMWLIGSTFIAASGLVYFLILSAWLNVFLLIGYVKWVQLGLGFFALTGGVYTLYKTVKDSKGGCEVTSSQDRKNIFEKIKNIIREESLLVSLGGVALLAFGVNIVEALCSAGLPAIFTGVLSMHNLPTLTYYLYLVLYVFIFMLDDLAVFFVAMLTLRSIGIESKYSRYSRLIGSLIMLVLGILLLVKPELLR</sequence>
<feature type="transmembrane region" description="Helical" evidence="1">
    <location>
        <begin position="163"/>
        <end position="186"/>
    </location>
</feature>
<protein>
    <recommendedName>
        <fullName evidence="5">Glutaredoxin domain-containing protein</fullName>
    </recommendedName>
</protein>
<dbReference type="SUPFAM" id="SSF52833">
    <property type="entry name" value="Thioredoxin-like"/>
    <property type="match status" value="1"/>
</dbReference>
<gene>
    <name evidence="3" type="ORF">A2264_05095</name>
</gene>
<dbReference type="Gene3D" id="3.40.30.10">
    <property type="entry name" value="Glutaredoxin"/>
    <property type="match status" value="1"/>
</dbReference>
<keyword evidence="1" id="KW-0472">Membrane</keyword>
<feature type="transmembrane region" description="Helical" evidence="1">
    <location>
        <begin position="232"/>
        <end position="250"/>
    </location>
</feature>
<keyword evidence="2" id="KW-0732">Signal</keyword>
<dbReference type="Proteomes" id="UP000176614">
    <property type="component" value="Unassembled WGS sequence"/>
</dbReference>
<keyword evidence="1" id="KW-0812">Transmembrane</keyword>
<dbReference type="EMBL" id="MEVT01000004">
    <property type="protein sequence ID" value="OGC63722.1"/>
    <property type="molecule type" value="Genomic_DNA"/>
</dbReference>
<feature type="transmembrane region" description="Helical" evidence="1">
    <location>
        <begin position="325"/>
        <end position="353"/>
    </location>
</feature>
<feature type="transmembrane region" description="Helical" evidence="1">
    <location>
        <begin position="284"/>
        <end position="313"/>
    </location>
</feature>
<feature type="chain" id="PRO_5009515054" description="Glutaredoxin domain-containing protein" evidence="2">
    <location>
        <begin position="20"/>
        <end position="389"/>
    </location>
</feature>